<dbReference type="EMBL" id="BPQV01000002">
    <property type="protein sequence ID" value="GJE26188.1"/>
    <property type="molecule type" value="Genomic_DNA"/>
</dbReference>
<keyword evidence="3" id="KW-1185">Reference proteome</keyword>
<name>A0ABQ4T3S3_METOR</name>
<keyword evidence="1" id="KW-1133">Transmembrane helix</keyword>
<gene>
    <name evidence="2" type="ORF">LKMONMHP_1035</name>
</gene>
<organism evidence="2 3">
    <name type="scientific">Methylobacterium organophilum</name>
    <dbReference type="NCBI Taxonomy" id="410"/>
    <lineage>
        <taxon>Bacteria</taxon>
        <taxon>Pseudomonadati</taxon>
        <taxon>Pseudomonadota</taxon>
        <taxon>Alphaproteobacteria</taxon>
        <taxon>Hyphomicrobiales</taxon>
        <taxon>Methylobacteriaceae</taxon>
        <taxon>Methylobacterium</taxon>
    </lineage>
</organism>
<feature type="transmembrane region" description="Helical" evidence="1">
    <location>
        <begin position="61"/>
        <end position="79"/>
    </location>
</feature>
<keyword evidence="1" id="KW-0812">Transmembrane</keyword>
<evidence type="ECO:0008006" key="4">
    <source>
        <dbReference type="Google" id="ProtNLM"/>
    </source>
</evidence>
<dbReference type="Proteomes" id="UP001055156">
    <property type="component" value="Unassembled WGS sequence"/>
</dbReference>
<evidence type="ECO:0000313" key="3">
    <source>
        <dbReference type="Proteomes" id="UP001055156"/>
    </source>
</evidence>
<evidence type="ECO:0000256" key="1">
    <source>
        <dbReference type="SAM" id="Phobius"/>
    </source>
</evidence>
<comment type="caution">
    <text evidence="2">The sequence shown here is derived from an EMBL/GenBank/DDBJ whole genome shotgun (WGS) entry which is preliminary data.</text>
</comment>
<feature type="transmembrane region" description="Helical" evidence="1">
    <location>
        <begin position="99"/>
        <end position="121"/>
    </location>
</feature>
<accession>A0ABQ4T3S3</accession>
<reference evidence="2" key="2">
    <citation type="submission" date="2021-08" db="EMBL/GenBank/DDBJ databases">
        <authorList>
            <person name="Tani A."/>
            <person name="Ola A."/>
            <person name="Ogura Y."/>
            <person name="Katsura K."/>
            <person name="Hayashi T."/>
        </authorList>
    </citation>
    <scope>NUCLEOTIDE SEQUENCE</scope>
    <source>
        <strain evidence="2">NBRC 15689</strain>
    </source>
</reference>
<keyword evidence="1" id="KW-0472">Membrane</keyword>
<protein>
    <recommendedName>
        <fullName evidence="4">Transmembrane protein</fullName>
    </recommendedName>
</protein>
<reference evidence="2" key="1">
    <citation type="journal article" date="2021" name="Front. Microbiol.">
        <title>Comprehensive Comparative Genomics and Phenotyping of Methylobacterium Species.</title>
        <authorList>
            <person name="Alessa O."/>
            <person name="Ogura Y."/>
            <person name="Fujitani Y."/>
            <person name="Takami H."/>
            <person name="Hayashi T."/>
            <person name="Sahin N."/>
            <person name="Tani A."/>
        </authorList>
    </citation>
    <scope>NUCLEOTIDE SEQUENCE</scope>
    <source>
        <strain evidence="2">NBRC 15689</strain>
    </source>
</reference>
<proteinExistence type="predicted"/>
<feature type="transmembrane region" description="Helical" evidence="1">
    <location>
        <begin position="127"/>
        <end position="151"/>
    </location>
</feature>
<evidence type="ECO:0000313" key="2">
    <source>
        <dbReference type="EMBL" id="GJE26188.1"/>
    </source>
</evidence>
<feature type="transmembrane region" description="Helical" evidence="1">
    <location>
        <begin position="36"/>
        <end position="55"/>
    </location>
</feature>
<sequence length="160" mass="15931">MASIAAKYDRVCVSVGSISADPAAGKAGETAGTRRLRFGLGAGALLLVAGLSALVHPQVAAPAATLAAALALEVAGRLAMAAATRRVGLRVALRGLPSLVLAAGRLPGVCALALLVCLAAWPERLALLLGLAAGLLAMSAFAHLSLARIVLSLREQAADP</sequence>